<protein>
    <submittedName>
        <fullName evidence="2">Uncharacterized protein</fullName>
    </submittedName>
</protein>
<evidence type="ECO:0000313" key="3">
    <source>
        <dbReference type="Proteomes" id="UP001524570"/>
    </source>
</evidence>
<reference evidence="2 3" key="1">
    <citation type="submission" date="2022-07" db="EMBL/GenBank/DDBJ databases">
        <title>Methylomonas rivi sp. nov., Methylomonas rosea sp. nov., Methylomonas aureus sp. nov. and Methylomonas subterranea sp. nov., four novel methanotrophs isolated from a freshwater creek and the deep terrestrial subsurface.</title>
        <authorList>
            <person name="Abin C."/>
            <person name="Sankaranarayanan K."/>
            <person name="Garner C."/>
            <person name="Sindelar R."/>
            <person name="Kotary K."/>
            <person name="Garner R."/>
            <person name="Barclay S."/>
            <person name="Lawson P."/>
            <person name="Krumholz L."/>
        </authorList>
    </citation>
    <scope>NUCLEOTIDE SEQUENCE [LARGE SCALE GENOMIC DNA]</scope>
    <source>
        <strain evidence="2 3">WSC-7</strain>
    </source>
</reference>
<accession>A0ABT1TQB6</accession>
<keyword evidence="1" id="KW-0472">Membrane</keyword>
<dbReference type="EMBL" id="JANIBL010000009">
    <property type="protein sequence ID" value="MCQ8116672.1"/>
    <property type="molecule type" value="Genomic_DNA"/>
</dbReference>
<keyword evidence="1" id="KW-1133">Transmembrane helix</keyword>
<gene>
    <name evidence="2" type="ORF">NP589_04480</name>
</gene>
<name>A0ABT1TQB6_9GAMM</name>
<evidence type="ECO:0000256" key="1">
    <source>
        <dbReference type="SAM" id="Phobius"/>
    </source>
</evidence>
<feature type="transmembrane region" description="Helical" evidence="1">
    <location>
        <begin position="12"/>
        <end position="30"/>
    </location>
</feature>
<dbReference type="Proteomes" id="UP001524570">
    <property type="component" value="Unassembled WGS sequence"/>
</dbReference>
<proteinExistence type="predicted"/>
<evidence type="ECO:0000313" key="2">
    <source>
        <dbReference type="EMBL" id="MCQ8116672.1"/>
    </source>
</evidence>
<sequence>MFKIIHKYNDIWWALYCCVLIFLDTGCAWIDQNGTKHHLILGLGYFSEAKIDGMVANDLAVAGLTYDNGISLGLVRSYRVEIDPSLDINILTSIKTDPFSLEIKHIKDHNH</sequence>
<keyword evidence="3" id="KW-1185">Reference proteome</keyword>
<organism evidence="2 3">
    <name type="scientific">Methylomonas rosea</name>
    <dbReference type="NCBI Taxonomy" id="2952227"/>
    <lineage>
        <taxon>Bacteria</taxon>
        <taxon>Pseudomonadati</taxon>
        <taxon>Pseudomonadota</taxon>
        <taxon>Gammaproteobacteria</taxon>
        <taxon>Methylococcales</taxon>
        <taxon>Methylococcaceae</taxon>
        <taxon>Methylomonas</taxon>
    </lineage>
</organism>
<comment type="caution">
    <text evidence="2">The sequence shown here is derived from an EMBL/GenBank/DDBJ whole genome shotgun (WGS) entry which is preliminary data.</text>
</comment>
<keyword evidence="1" id="KW-0812">Transmembrane</keyword>
<dbReference type="RefSeq" id="WP_256605907.1">
    <property type="nucleotide sequence ID" value="NZ_JANIBL010000009.1"/>
</dbReference>